<keyword evidence="5" id="KW-0862">Zinc</keyword>
<evidence type="ECO:0000256" key="6">
    <source>
        <dbReference type="ARBA" id="ARBA00023242"/>
    </source>
</evidence>
<sequence>MAERPRTHRQRLCSWCFKTFTKDEHLARHSPVRVVAYHYDEFDSDWALSDSLLRHSRCHRSSGAIPPTSAAHSTENDAIHPPLNRHDEQVSPFNHDYSIGSHEPHTSPDHLSSFGSRYPNANPGSASHSLANPAKHRTAVGSNVEESGQSNNDGGVAGLPTPGSQSQLTGLGPSLHDSGQDGSWVFGSSNTQIPAWFADDDFDLGALNLEILMSTDNWVPPGNSGQYQNEPEDDTSRSLVEDTLPSQEQLVQTHWYTFMGTSRTGHTTPDTGPEPTQVDEAYRASLAAKLQPHMPFLPLPSTDFLNICIQMYFTKFHPVFPIVHAPTFRPSAKSSLLLLSICSIGSLFVGSSHAASKGVKVFETLNKTILSSWEIYFSRQGPETIAMIQAALIGQTFGLLSGRQKDLLIEQTFHGTLVVWAKRATPSKLKRASEYINLSEVLHTPEKAWKKWVQAEEQNRLLAGIHVHDVEISELFLTDTYLRHSPEKLPPLSDDDLWAATTVEDWSGKIMTRLSDSNMHEIHPRPPDTIADHAPLQLTPLSSNGFHAYLELEGLGKSAVESKNTNSPAQRQYCEDRLIVFYKTHISPNTGHTRDPYSLPVLWHSIFLSLYANTDRLELVIGKEGYIESENHVSYAQSWASSPDGQRCALHAAIILRKLEQEKISTEPPIHIPRIIFRAALVWFCYTRFGSDTASSQQNMEFPELQKIGLDYQRLLFEANGFKTSRPTTAESSTFCGLVDILSRAGHWGISQLFASILDLLLPDVKDDERYARRWGYPRQ</sequence>
<dbReference type="STRING" id="254877.A0A1V6SQ16"/>
<keyword evidence="6" id="KW-0539">Nucleus</keyword>
<dbReference type="EMBL" id="MLQL01000029">
    <property type="protein sequence ID" value="OQE15968.1"/>
    <property type="molecule type" value="Genomic_DNA"/>
</dbReference>
<feature type="region of interest" description="Disordered" evidence="7">
    <location>
        <begin position="59"/>
        <end position="186"/>
    </location>
</feature>
<dbReference type="GO" id="GO:0008270">
    <property type="term" value="F:zinc ion binding"/>
    <property type="evidence" value="ECO:0007669"/>
    <property type="project" value="UniProtKB-KW"/>
</dbReference>
<reference evidence="10" key="1">
    <citation type="journal article" date="2017" name="Nat. Microbiol.">
        <title>Global analysis of biosynthetic gene clusters reveals vast potential of secondary metabolite production in Penicillium species.</title>
        <authorList>
            <person name="Nielsen J.C."/>
            <person name="Grijseels S."/>
            <person name="Prigent S."/>
            <person name="Ji B."/>
            <person name="Dainat J."/>
            <person name="Nielsen K.F."/>
            <person name="Frisvad J.C."/>
            <person name="Workman M."/>
            <person name="Nielsen J."/>
        </authorList>
    </citation>
    <scope>NUCLEOTIDE SEQUENCE [LARGE SCALE GENOMIC DNA]</scope>
    <source>
        <strain evidence="10">IBT 14082</strain>
    </source>
</reference>
<feature type="compositionally biased region" description="Polar residues" evidence="7">
    <location>
        <begin position="140"/>
        <end position="153"/>
    </location>
</feature>
<feature type="domain" description="Xylanolytic transcriptional activator regulatory" evidence="8">
    <location>
        <begin position="309"/>
        <end position="510"/>
    </location>
</feature>
<keyword evidence="10" id="KW-1185">Reference proteome</keyword>
<dbReference type="AlphaFoldDB" id="A0A1V6SQ16"/>
<name>A0A1V6SQ16_9EURO</name>
<dbReference type="GO" id="GO:0000981">
    <property type="term" value="F:DNA-binding transcription factor activity, RNA polymerase II-specific"/>
    <property type="evidence" value="ECO:0007669"/>
    <property type="project" value="InterPro"/>
</dbReference>
<dbReference type="Proteomes" id="UP000191342">
    <property type="component" value="Unassembled WGS sequence"/>
</dbReference>
<feature type="compositionally biased region" description="Basic and acidic residues" evidence="7">
    <location>
        <begin position="74"/>
        <end position="89"/>
    </location>
</feature>
<dbReference type="GO" id="GO:0006351">
    <property type="term" value="P:DNA-templated transcription"/>
    <property type="evidence" value="ECO:0007669"/>
    <property type="project" value="InterPro"/>
</dbReference>
<keyword evidence="4" id="KW-0863">Zinc-finger</keyword>
<evidence type="ECO:0000256" key="1">
    <source>
        <dbReference type="ARBA" id="ARBA00004123"/>
    </source>
</evidence>
<dbReference type="InterPro" id="IPR051059">
    <property type="entry name" value="VerF-like"/>
</dbReference>
<evidence type="ECO:0000256" key="5">
    <source>
        <dbReference type="ARBA" id="ARBA00022833"/>
    </source>
</evidence>
<feature type="region of interest" description="Disordered" evidence="7">
    <location>
        <begin position="217"/>
        <end position="237"/>
    </location>
</feature>
<dbReference type="InterPro" id="IPR007219">
    <property type="entry name" value="XnlR_reg_dom"/>
</dbReference>
<dbReference type="OrthoDB" id="10018191at2759"/>
<proteinExistence type="predicted"/>
<accession>A0A1V6SQ16</accession>
<keyword evidence="3" id="KW-0677">Repeat</keyword>
<dbReference type="PANTHER" id="PTHR40626:SF7">
    <property type="entry name" value="TRANSCRIPTION FACTOR, PUTATIVE (AFU_ORTHOLOGUE AFUA_1G04110)-RELATED"/>
    <property type="match status" value="1"/>
</dbReference>
<dbReference type="CDD" id="cd12148">
    <property type="entry name" value="fungal_TF_MHR"/>
    <property type="match status" value="1"/>
</dbReference>
<evidence type="ECO:0000313" key="10">
    <source>
        <dbReference type="Proteomes" id="UP000191342"/>
    </source>
</evidence>
<dbReference type="PANTHER" id="PTHR40626">
    <property type="entry name" value="MIP31509P"/>
    <property type="match status" value="1"/>
</dbReference>
<dbReference type="GO" id="GO:0000978">
    <property type="term" value="F:RNA polymerase II cis-regulatory region sequence-specific DNA binding"/>
    <property type="evidence" value="ECO:0007669"/>
    <property type="project" value="InterPro"/>
</dbReference>
<evidence type="ECO:0000313" key="9">
    <source>
        <dbReference type="EMBL" id="OQE15968.1"/>
    </source>
</evidence>
<evidence type="ECO:0000256" key="7">
    <source>
        <dbReference type="SAM" id="MobiDB-lite"/>
    </source>
</evidence>
<comment type="subcellular location">
    <subcellularLocation>
        <location evidence="1">Nucleus</location>
    </subcellularLocation>
</comment>
<protein>
    <recommendedName>
        <fullName evidence="8">Xylanolytic transcriptional activator regulatory domain-containing protein</fullName>
    </recommendedName>
</protein>
<organism evidence="9 10">
    <name type="scientific">Penicillium flavigenum</name>
    <dbReference type="NCBI Taxonomy" id="254877"/>
    <lineage>
        <taxon>Eukaryota</taxon>
        <taxon>Fungi</taxon>
        <taxon>Dikarya</taxon>
        <taxon>Ascomycota</taxon>
        <taxon>Pezizomycotina</taxon>
        <taxon>Eurotiomycetes</taxon>
        <taxon>Eurotiomycetidae</taxon>
        <taxon>Eurotiales</taxon>
        <taxon>Aspergillaceae</taxon>
        <taxon>Penicillium</taxon>
    </lineage>
</organism>
<dbReference type="GO" id="GO:0005634">
    <property type="term" value="C:nucleus"/>
    <property type="evidence" value="ECO:0007669"/>
    <property type="project" value="UniProtKB-SubCell"/>
</dbReference>
<dbReference type="Pfam" id="PF04082">
    <property type="entry name" value="Fungal_trans"/>
    <property type="match status" value="1"/>
</dbReference>
<gene>
    <name evidence="9" type="ORF">PENFLA_c029G10970</name>
</gene>
<evidence type="ECO:0000256" key="3">
    <source>
        <dbReference type="ARBA" id="ARBA00022737"/>
    </source>
</evidence>
<keyword evidence="2" id="KW-0479">Metal-binding</keyword>
<comment type="caution">
    <text evidence="9">The sequence shown here is derived from an EMBL/GenBank/DDBJ whole genome shotgun (WGS) entry which is preliminary data.</text>
</comment>
<dbReference type="GO" id="GO:0000785">
    <property type="term" value="C:chromatin"/>
    <property type="evidence" value="ECO:0007669"/>
    <property type="project" value="TreeGrafter"/>
</dbReference>
<evidence type="ECO:0000256" key="2">
    <source>
        <dbReference type="ARBA" id="ARBA00022723"/>
    </source>
</evidence>
<evidence type="ECO:0000259" key="8">
    <source>
        <dbReference type="Pfam" id="PF04082"/>
    </source>
</evidence>
<evidence type="ECO:0000256" key="4">
    <source>
        <dbReference type="ARBA" id="ARBA00022771"/>
    </source>
</evidence>